<dbReference type="OrthoDB" id="1930127at2759"/>
<dbReference type="EMBL" id="JAGDFM010000029">
    <property type="protein sequence ID" value="KAG7390675.1"/>
    <property type="molecule type" value="Genomic_DNA"/>
</dbReference>
<organism evidence="2 3">
    <name type="scientific">Phytophthora pseudosyringae</name>
    <dbReference type="NCBI Taxonomy" id="221518"/>
    <lineage>
        <taxon>Eukaryota</taxon>
        <taxon>Sar</taxon>
        <taxon>Stramenopiles</taxon>
        <taxon>Oomycota</taxon>
        <taxon>Peronosporomycetes</taxon>
        <taxon>Peronosporales</taxon>
        <taxon>Peronosporaceae</taxon>
        <taxon>Phytophthora</taxon>
    </lineage>
</organism>
<reference evidence="2" key="1">
    <citation type="submission" date="2021-02" db="EMBL/GenBank/DDBJ databases">
        <authorList>
            <person name="Palmer J.M."/>
        </authorList>
    </citation>
    <scope>NUCLEOTIDE SEQUENCE</scope>
    <source>
        <strain evidence="2">SCRP734</strain>
    </source>
</reference>
<sequence>MNSRVQLARAVSVPAGHLFARLQCLDFHPIVTSPQGPTTTRCIHIAGIRSEGPPISVEPGVRFLYGQHPMGPPLTRSHSPLYPTAMCPLRYILLLLSLLVAMIGLSQAMTDQEVSALTEDGEDEKSGKSKKQQTTFRTLVDMLNGKYLYDAYKLSRGTAAIKAD</sequence>
<gene>
    <name evidence="2" type="ORF">PHYPSEUDO_007137</name>
</gene>
<keyword evidence="1" id="KW-0812">Transmembrane</keyword>
<evidence type="ECO:0000313" key="3">
    <source>
        <dbReference type="Proteomes" id="UP000694044"/>
    </source>
</evidence>
<accession>A0A8T1WBM3</accession>
<feature type="transmembrane region" description="Helical" evidence="1">
    <location>
        <begin position="91"/>
        <end position="109"/>
    </location>
</feature>
<keyword evidence="3" id="KW-1185">Reference proteome</keyword>
<keyword evidence="1" id="KW-1133">Transmembrane helix</keyword>
<dbReference type="AlphaFoldDB" id="A0A8T1WBM3"/>
<proteinExistence type="predicted"/>
<name>A0A8T1WBM3_9STRA</name>
<protein>
    <submittedName>
        <fullName evidence="2">Uncharacterized protein</fullName>
    </submittedName>
</protein>
<keyword evidence="1" id="KW-0472">Membrane</keyword>
<dbReference type="Proteomes" id="UP000694044">
    <property type="component" value="Unassembled WGS sequence"/>
</dbReference>
<evidence type="ECO:0000256" key="1">
    <source>
        <dbReference type="SAM" id="Phobius"/>
    </source>
</evidence>
<evidence type="ECO:0000313" key="2">
    <source>
        <dbReference type="EMBL" id="KAG7390675.1"/>
    </source>
</evidence>
<comment type="caution">
    <text evidence="2">The sequence shown here is derived from an EMBL/GenBank/DDBJ whole genome shotgun (WGS) entry which is preliminary data.</text>
</comment>